<reference evidence="1 2" key="1">
    <citation type="submission" date="2018-08" db="EMBL/GenBank/DDBJ databases">
        <title>A genome reference for cultivated species of the human gut microbiota.</title>
        <authorList>
            <person name="Zou Y."/>
            <person name="Xue W."/>
            <person name="Luo G."/>
        </authorList>
    </citation>
    <scope>NUCLEOTIDE SEQUENCE [LARGE SCALE GENOMIC DNA]</scope>
    <source>
        <strain evidence="1 2">AM12-54</strain>
    </source>
</reference>
<evidence type="ECO:0000313" key="2">
    <source>
        <dbReference type="Proteomes" id="UP000283992"/>
    </source>
</evidence>
<dbReference type="EMBL" id="QRLN01000030">
    <property type="protein sequence ID" value="RHJ07464.1"/>
    <property type="molecule type" value="Genomic_DNA"/>
</dbReference>
<dbReference type="AlphaFoldDB" id="A0A8B3BP69"/>
<organism evidence="1 2">
    <name type="scientific">Mediterraneibacter gnavus</name>
    <name type="common">Ruminococcus gnavus</name>
    <dbReference type="NCBI Taxonomy" id="33038"/>
    <lineage>
        <taxon>Bacteria</taxon>
        <taxon>Bacillati</taxon>
        <taxon>Bacillota</taxon>
        <taxon>Clostridia</taxon>
        <taxon>Lachnospirales</taxon>
        <taxon>Lachnospiraceae</taxon>
        <taxon>Mediterraneibacter</taxon>
    </lineage>
</organism>
<protein>
    <submittedName>
        <fullName evidence="1">Uncharacterized protein</fullName>
    </submittedName>
</protein>
<accession>A0A8B3BP69</accession>
<name>A0A8B3BP69_MEDGN</name>
<evidence type="ECO:0000313" key="1">
    <source>
        <dbReference type="EMBL" id="RHJ07464.1"/>
    </source>
</evidence>
<sequence>MEKYFYLTRENLKRSSIDESGFSKNTKEILERIGRAKSGQMVAIIKDMKKLSAEEIADTFKVVASKIEKGEMKFFVVRDLFLNFDAYKGKIVDAIGKSTVPIKAGDMAALRTMYNSDMENMNTVLENMVKRGTLTDEQITEIKEQRES</sequence>
<dbReference type="Proteomes" id="UP000283992">
    <property type="component" value="Unassembled WGS sequence"/>
</dbReference>
<gene>
    <name evidence="1" type="ORF">DW142_14740</name>
</gene>
<comment type="caution">
    <text evidence="1">The sequence shown here is derived from an EMBL/GenBank/DDBJ whole genome shotgun (WGS) entry which is preliminary data.</text>
</comment>
<proteinExistence type="predicted"/>